<evidence type="ECO:0000313" key="2">
    <source>
        <dbReference type="EMBL" id="KAG2306429.1"/>
    </source>
</evidence>
<dbReference type="InterPro" id="IPR017451">
    <property type="entry name" value="F-box-assoc_interact_dom"/>
</dbReference>
<dbReference type="SUPFAM" id="SSF50965">
    <property type="entry name" value="Galactose oxidase, central domain"/>
    <property type="match status" value="1"/>
</dbReference>
<dbReference type="NCBIfam" id="TIGR01640">
    <property type="entry name" value="F_box_assoc_1"/>
    <property type="match status" value="1"/>
</dbReference>
<evidence type="ECO:0000313" key="3">
    <source>
        <dbReference type="Proteomes" id="UP000886595"/>
    </source>
</evidence>
<comment type="caution">
    <text evidence="2">The sequence shown here is derived from an EMBL/GenBank/DDBJ whole genome shotgun (WGS) entry which is preliminary data.</text>
</comment>
<dbReference type="AlphaFoldDB" id="A0A8X7SKV7"/>
<name>A0A8X7SKV7_BRACI</name>
<dbReference type="InterPro" id="IPR001810">
    <property type="entry name" value="F-box_dom"/>
</dbReference>
<dbReference type="InterPro" id="IPR011043">
    <property type="entry name" value="Gal_Oxase/kelch_b-propeller"/>
</dbReference>
<evidence type="ECO:0000259" key="1">
    <source>
        <dbReference type="PROSITE" id="PS50181"/>
    </source>
</evidence>
<proteinExistence type="predicted"/>
<dbReference type="EMBL" id="JAAMPC010000006">
    <property type="protein sequence ID" value="KAG2306429.1"/>
    <property type="molecule type" value="Genomic_DNA"/>
</dbReference>
<dbReference type="OrthoDB" id="1029991at2759"/>
<dbReference type="CDD" id="cd22157">
    <property type="entry name" value="F-box_AtFBW1-like"/>
    <property type="match status" value="1"/>
</dbReference>
<dbReference type="PANTHER" id="PTHR31672">
    <property type="entry name" value="BNACNNG10540D PROTEIN"/>
    <property type="match status" value="1"/>
</dbReference>
<gene>
    <name evidence="2" type="ORF">Bca52824_026177</name>
</gene>
<feature type="domain" description="F-box" evidence="1">
    <location>
        <begin position="8"/>
        <end position="56"/>
    </location>
</feature>
<sequence length="380" mass="43717">MTGQEKKSRNTIHLPDDLLVEILSRVQDASLARFRSTSKGWNSLIKKEVRRAKKSLVVMLIDCRVYSVRFDLHDNVAKVRSQLSLNDPLSNSSEEVDVRRVSHCDGLLLCTTMDERLVVWNPCSGETSRIIKPINSHYYTDTYALGKSTRNNEYKILRVHHRGHGFGWQCLVNYEIYDFTSNLWRVVGETREWSLPGAWQYGTSVDGNTYWLSYDINQACPRNVNTLGCFDFTTERFRCVPLPVDPLSYYVYALSVTREEQKLCLLAYRDERHNIDIWMATKIKSTGDMSWSKFLSVKRTHSLCNGMSFLADRENKVLVCPTKYKNASNCLHIVGTDKYIQVDHHDVGSESSLPYRYDDPTLVQIQRGSLGVGTWKAPMT</sequence>
<dbReference type="InterPro" id="IPR006527">
    <property type="entry name" value="F-box-assoc_dom_typ1"/>
</dbReference>
<dbReference type="SMART" id="SM00256">
    <property type="entry name" value="FBOX"/>
    <property type="match status" value="1"/>
</dbReference>
<dbReference type="InterPro" id="IPR050796">
    <property type="entry name" value="SCF_F-box_component"/>
</dbReference>
<organism evidence="2 3">
    <name type="scientific">Brassica carinata</name>
    <name type="common">Ethiopian mustard</name>
    <name type="synonym">Abyssinian cabbage</name>
    <dbReference type="NCBI Taxonomy" id="52824"/>
    <lineage>
        <taxon>Eukaryota</taxon>
        <taxon>Viridiplantae</taxon>
        <taxon>Streptophyta</taxon>
        <taxon>Embryophyta</taxon>
        <taxon>Tracheophyta</taxon>
        <taxon>Spermatophyta</taxon>
        <taxon>Magnoliopsida</taxon>
        <taxon>eudicotyledons</taxon>
        <taxon>Gunneridae</taxon>
        <taxon>Pentapetalae</taxon>
        <taxon>rosids</taxon>
        <taxon>malvids</taxon>
        <taxon>Brassicales</taxon>
        <taxon>Brassicaceae</taxon>
        <taxon>Brassiceae</taxon>
        <taxon>Brassica</taxon>
    </lineage>
</organism>
<dbReference type="PROSITE" id="PS50181">
    <property type="entry name" value="FBOX"/>
    <property type="match status" value="1"/>
</dbReference>
<reference evidence="2 3" key="1">
    <citation type="submission" date="2020-02" db="EMBL/GenBank/DDBJ databases">
        <authorList>
            <person name="Ma Q."/>
            <person name="Huang Y."/>
            <person name="Song X."/>
            <person name="Pei D."/>
        </authorList>
    </citation>
    <scope>NUCLEOTIDE SEQUENCE [LARGE SCALE GENOMIC DNA]</scope>
    <source>
        <strain evidence="2">Sxm20200214</strain>
        <tissue evidence="2">Leaf</tissue>
    </source>
</reference>
<accession>A0A8X7SKV7</accession>
<dbReference type="PANTHER" id="PTHR31672:SF13">
    <property type="entry name" value="F-BOX PROTEIN CPR30-LIKE"/>
    <property type="match status" value="1"/>
</dbReference>
<dbReference type="Proteomes" id="UP000886595">
    <property type="component" value="Unassembled WGS sequence"/>
</dbReference>
<dbReference type="Gene3D" id="1.20.1280.50">
    <property type="match status" value="1"/>
</dbReference>
<dbReference type="InterPro" id="IPR036047">
    <property type="entry name" value="F-box-like_dom_sf"/>
</dbReference>
<protein>
    <recommendedName>
        <fullName evidence="1">F-box domain-containing protein</fullName>
    </recommendedName>
</protein>
<keyword evidence="3" id="KW-1185">Reference proteome</keyword>
<dbReference type="Pfam" id="PF07734">
    <property type="entry name" value="FBA_1"/>
    <property type="match status" value="1"/>
</dbReference>
<dbReference type="SUPFAM" id="SSF81383">
    <property type="entry name" value="F-box domain"/>
    <property type="match status" value="1"/>
</dbReference>
<dbReference type="Pfam" id="PF00646">
    <property type="entry name" value="F-box"/>
    <property type="match status" value="1"/>
</dbReference>